<evidence type="ECO:0000313" key="14">
    <source>
        <dbReference type="Proteomes" id="UP000641741"/>
    </source>
</evidence>
<evidence type="ECO:0000256" key="1">
    <source>
        <dbReference type="ARBA" id="ARBA00000826"/>
    </source>
</evidence>
<keyword evidence="14" id="KW-1185">Reference proteome</keyword>
<reference evidence="13 14" key="1">
    <citation type="submission" date="2020-08" db="EMBL/GenBank/DDBJ databases">
        <title>Genome public.</title>
        <authorList>
            <person name="Liu C."/>
            <person name="Sun Q."/>
        </authorList>
    </citation>
    <scope>NUCLEOTIDE SEQUENCE [LARGE SCALE GENOMIC DNA]</scope>
    <source>
        <strain evidence="13 14">M2</strain>
    </source>
</reference>
<keyword evidence="9 10" id="KW-0119">Carbohydrate metabolism</keyword>
<dbReference type="HAMAP" id="MF_00685">
    <property type="entry name" value="GlgB"/>
    <property type="match status" value="1"/>
</dbReference>
<protein>
    <recommendedName>
        <fullName evidence="10">1,4-alpha-glucan branching enzyme GlgB</fullName>
        <ecNumber evidence="10">2.4.1.18</ecNumber>
    </recommendedName>
    <alternativeName>
        <fullName evidence="10">1,4-alpha-D-glucan:1,4-alpha-D-glucan 6-glucosyl-transferase</fullName>
    </alternativeName>
    <alternativeName>
        <fullName evidence="10">Alpha-(1-&gt;4)-glucan branching enzyme</fullName>
    </alternativeName>
    <alternativeName>
        <fullName evidence="10">Glycogen branching enzyme</fullName>
        <shortName evidence="10">BE</shortName>
    </alternativeName>
</protein>
<evidence type="ECO:0000256" key="4">
    <source>
        <dbReference type="ARBA" id="ARBA00009000"/>
    </source>
</evidence>
<evidence type="ECO:0000256" key="11">
    <source>
        <dbReference type="SAM" id="MobiDB-lite"/>
    </source>
</evidence>
<dbReference type="InterPro" id="IPR013783">
    <property type="entry name" value="Ig-like_fold"/>
</dbReference>
<evidence type="ECO:0000259" key="12">
    <source>
        <dbReference type="SMART" id="SM00642"/>
    </source>
</evidence>
<dbReference type="Pfam" id="PF02922">
    <property type="entry name" value="CBM_48"/>
    <property type="match status" value="1"/>
</dbReference>
<comment type="function">
    <text evidence="2 10">Catalyzes the formation of the alpha-1,6-glucosidic linkages in glycogen by scission of a 1,4-alpha-linked oligosaccharide from growing alpha-1,4-glucan chains and the subsequent attachment of the oligosaccharide to the alpha-1,6 position.</text>
</comment>
<dbReference type="NCBIfam" id="NF003811">
    <property type="entry name" value="PRK05402.1"/>
    <property type="match status" value="1"/>
</dbReference>
<dbReference type="InterPro" id="IPR004193">
    <property type="entry name" value="Glyco_hydro_13_N"/>
</dbReference>
<dbReference type="CDD" id="cd11322">
    <property type="entry name" value="AmyAc_Glg_BE"/>
    <property type="match status" value="1"/>
</dbReference>
<dbReference type="PANTHER" id="PTHR43651">
    <property type="entry name" value="1,4-ALPHA-GLUCAN-BRANCHING ENZYME"/>
    <property type="match status" value="1"/>
</dbReference>
<gene>
    <name evidence="10 13" type="primary">glgB</name>
    <name evidence="13" type="ORF">H8S02_02985</name>
</gene>
<dbReference type="SUPFAM" id="SSF51445">
    <property type="entry name" value="(Trans)glycosidases"/>
    <property type="match status" value="1"/>
</dbReference>
<evidence type="ECO:0000313" key="13">
    <source>
        <dbReference type="EMBL" id="MBC5694917.1"/>
    </source>
</evidence>
<dbReference type="Gene3D" id="3.20.20.80">
    <property type="entry name" value="Glycosidases"/>
    <property type="match status" value="1"/>
</dbReference>
<evidence type="ECO:0000256" key="6">
    <source>
        <dbReference type="ARBA" id="ARBA00022676"/>
    </source>
</evidence>
<dbReference type="InterPro" id="IPR044143">
    <property type="entry name" value="GlgB_N_E_set_prok"/>
</dbReference>
<sequence>MRKKSASPAIEKRSELFYSGRDCRAYDYMGAHPFVQDGEQGYLFRVYAPEAANVSVMGEFNGWDREADYMTRDEQGIWEKFIPNIAEYTAYKYSVWAKSGDVFDKSDPYGFHFETRPGNATKAYDIGGYEWGDDSWLQWRKNHLPYSSPVNIYECHLGSWKMHEDGNFYSYRQLADELVPYVKEMGYTHIEFMPLTEYPFDGSWGYQVIGYFAATSRYGTPKDLMYLIDKAHQAGLGVIMDWVPAHFPKDGCGLVEFDGSHLYEYADPLKMEHKEWGTRVFDYGKTSTRNLLFSSAMFWIEKFHMDGLRVDAVASMLYLDYNRQNEWRPNIHGGRENLEAVDFLRLLNEYILTDHPDVMMIAEESTAWPMVTKPGYDGGLGFNFKWNMGWMNDMLCYCSADPFFRKDMHDKITFSFMYAFSENYILPLSHDEVVHGKCSLIGKMPPPYENQFGGLRALYGYMAAHPGKKMLFMGGEFAQFSEWAYQRGLDWMLLDYPAHRQMQAYVKALNHFYLETPQLWEQDTDWHGFEWISHEDNRNNIIAFRRIAKDGSDIVAVVNFSPEEQPEYRIGVPIMGTYEEIFTSDKSEFGGSGITNGKVKTDSKPLHGQEQSINIKIPRFGVLFFKGRPKAKRRTKAEIEAAKKLAEQEKQEKKPARRTAAKTKAAKTAVTKKAKAEVAVKAKAEVAVKAKADVAVKGETSVVKTGTKAVARTGPKEVAVKGEKAVAIKGEKAVAVKSETAVTTVKEDK</sequence>
<keyword evidence="8 10" id="KW-0320">Glycogen biosynthesis</keyword>
<dbReference type="NCBIfam" id="NF008967">
    <property type="entry name" value="PRK12313.1"/>
    <property type="match status" value="1"/>
</dbReference>
<accession>A0ABR7GKR7</accession>
<dbReference type="SMART" id="SM00642">
    <property type="entry name" value="Aamy"/>
    <property type="match status" value="1"/>
</dbReference>
<evidence type="ECO:0000256" key="7">
    <source>
        <dbReference type="ARBA" id="ARBA00022679"/>
    </source>
</evidence>
<keyword evidence="6 10" id="KW-0328">Glycosyltransferase</keyword>
<dbReference type="Pfam" id="PF02806">
    <property type="entry name" value="Alpha-amylase_C"/>
    <property type="match status" value="1"/>
</dbReference>
<name>A0ABR7GKR7_9FIRM</name>
<dbReference type="NCBIfam" id="TIGR01515">
    <property type="entry name" value="branching_enzym"/>
    <property type="match status" value="1"/>
</dbReference>
<dbReference type="InterPro" id="IPR017853">
    <property type="entry name" value="GH"/>
</dbReference>
<comment type="catalytic activity">
    <reaction evidence="1 10">
        <text>Transfers a segment of a (1-&gt;4)-alpha-D-glucan chain to a primary hydroxy group in a similar glucan chain.</text>
        <dbReference type="EC" id="2.4.1.18"/>
    </reaction>
</comment>
<keyword evidence="7 10" id="KW-0808">Transferase</keyword>
<dbReference type="InterPro" id="IPR013780">
    <property type="entry name" value="Glyco_hydro_b"/>
</dbReference>
<evidence type="ECO:0000256" key="9">
    <source>
        <dbReference type="ARBA" id="ARBA00023277"/>
    </source>
</evidence>
<comment type="caution">
    <text evidence="13">The sequence shown here is derived from an EMBL/GenBank/DDBJ whole genome shotgun (WGS) entry which is preliminary data.</text>
</comment>
<feature type="active site" description="Proton donor" evidence="10">
    <location>
        <position position="363"/>
    </location>
</feature>
<feature type="compositionally biased region" description="Basic residues" evidence="11">
    <location>
        <begin position="655"/>
        <end position="666"/>
    </location>
</feature>
<dbReference type="CDD" id="cd02855">
    <property type="entry name" value="E_set_GBE_prok_N"/>
    <property type="match status" value="1"/>
</dbReference>
<organism evidence="13 14">
    <name type="scientific">Agathobaculum hominis</name>
    <dbReference type="NCBI Taxonomy" id="2763014"/>
    <lineage>
        <taxon>Bacteria</taxon>
        <taxon>Bacillati</taxon>
        <taxon>Bacillota</taxon>
        <taxon>Clostridia</taxon>
        <taxon>Eubacteriales</taxon>
        <taxon>Butyricicoccaceae</taxon>
        <taxon>Agathobaculum</taxon>
    </lineage>
</organism>
<comment type="pathway">
    <text evidence="3 10">Glycan biosynthesis; glycogen biosynthesis.</text>
</comment>
<comment type="subunit">
    <text evidence="10">Monomer.</text>
</comment>
<evidence type="ECO:0000256" key="10">
    <source>
        <dbReference type="HAMAP-Rule" id="MF_00685"/>
    </source>
</evidence>
<dbReference type="EC" id="2.4.1.18" evidence="10"/>
<dbReference type="PANTHER" id="PTHR43651:SF3">
    <property type="entry name" value="1,4-ALPHA-GLUCAN-BRANCHING ENZYME"/>
    <property type="match status" value="1"/>
</dbReference>
<keyword evidence="5 10" id="KW-0321">Glycogen metabolism</keyword>
<dbReference type="Gene3D" id="2.60.40.1180">
    <property type="entry name" value="Golgi alpha-mannosidase II"/>
    <property type="match status" value="1"/>
</dbReference>
<dbReference type="Pfam" id="PF00128">
    <property type="entry name" value="Alpha-amylase"/>
    <property type="match status" value="1"/>
</dbReference>
<evidence type="ECO:0000256" key="5">
    <source>
        <dbReference type="ARBA" id="ARBA00022600"/>
    </source>
</evidence>
<feature type="active site" description="Nucleophile" evidence="10">
    <location>
        <position position="311"/>
    </location>
</feature>
<evidence type="ECO:0000256" key="8">
    <source>
        <dbReference type="ARBA" id="ARBA00023056"/>
    </source>
</evidence>
<dbReference type="InterPro" id="IPR006047">
    <property type="entry name" value="GH13_cat_dom"/>
</dbReference>
<feature type="domain" description="Glycosyl hydrolase family 13 catalytic" evidence="12">
    <location>
        <begin position="164"/>
        <end position="513"/>
    </location>
</feature>
<dbReference type="RefSeq" id="WP_186969236.1">
    <property type="nucleotide sequence ID" value="NZ_JACOPK010000002.1"/>
</dbReference>
<evidence type="ECO:0000256" key="2">
    <source>
        <dbReference type="ARBA" id="ARBA00002953"/>
    </source>
</evidence>
<dbReference type="InterPro" id="IPR006407">
    <property type="entry name" value="GlgB"/>
</dbReference>
<dbReference type="Gene3D" id="2.60.40.10">
    <property type="entry name" value="Immunoglobulins"/>
    <property type="match status" value="1"/>
</dbReference>
<dbReference type="InterPro" id="IPR037439">
    <property type="entry name" value="Branching_enzy"/>
</dbReference>
<proteinExistence type="inferred from homology"/>
<dbReference type="SUPFAM" id="SSF51011">
    <property type="entry name" value="Glycosyl hydrolase domain"/>
    <property type="match status" value="1"/>
</dbReference>
<dbReference type="EMBL" id="JACOPK010000002">
    <property type="protein sequence ID" value="MBC5694917.1"/>
    <property type="molecule type" value="Genomic_DNA"/>
</dbReference>
<evidence type="ECO:0000256" key="3">
    <source>
        <dbReference type="ARBA" id="ARBA00004964"/>
    </source>
</evidence>
<dbReference type="InterPro" id="IPR006048">
    <property type="entry name" value="A-amylase/branching_C"/>
</dbReference>
<feature type="region of interest" description="Disordered" evidence="11">
    <location>
        <begin position="646"/>
        <end position="666"/>
    </location>
</feature>
<comment type="similarity">
    <text evidence="4 10">Belongs to the glycosyl hydrolase 13 family. GlgB subfamily.</text>
</comment>
<dbReference type="PIRSF" id="PIRSF000463">
    <property type="entry name" value="GlgB"/>
    <property type="match status" value="1"/>
</dbReference>
<dbReference type="Proteomes" id="UP000641741">
    <property type="component" value="Unassembled WGS sequence"/>
</dbReference>